<keyword evidence="3" id="KW-0067">ATP-binding</keyword>
<keyword evidence="6" id="KW-1185">Reference proteome</keyword>
<dbReference type="PANTHER" id="PTHR34698:SF2">
    <property type="entry name" value="5-OXOPROLINASE SUBUNIT B"/>
    <property type="match status" value="1"/>
</dbReference>
<protein>
    <submittedName>
        <fullName evidence="5">KipI family sensor histidine kinase inhibitor</fullName>
    </submittedName>
</protein>
<dbReference type="EMBL" id="JACHHU010000045">
    <property type="protein sequence ID" value="MBB6545051.1"/>
    <property type="molecule type" value="Genomic_DNA"/>
</dbReference>
<reference evidence="5 6" key="1">
    <citation type="submission" date="2020-08" db="EMBL/GenBank/DDBJ databases">
        <title>Genomic Encyclopedia of Type Strains, Phase IV (KMG-IV): sequencing the most valuable type-strain genomes for metagenomic binning, comparative biology and taxonomic classification.</title>
        <authorList>
            <person name="Goeker M."/>
        </authorList>
    </citation>
    <scope>NUCLEOTIDE SEQUENCE [LARGE SCALE GENOMIC DNA]</scope>
    <source>
        <strain evidence="5 6">DSM 26287</strain>
    </source>
</reference>
<evidence type="ECO:0000256" key="2">
    <source>
        <dbReference type="ARBA" id="ARBA00022801"/>
    </source>
</evidence>
<evidence type="ECO:0000313" key="5">
    <source>
        <dbReference type="EMBL" id="MBB6545051.1"/>
    </source>
</evidence>
<feature type="domain" description="Carboxyltransferase" evidence="4">
    <location>
        <begin position="1"/>
        <end position="162"/>
    </location>
</feature>
<dbReference type="Gene3D" id="2.40.100.10">
    <property type="entry name" value="Cyclophilin-like"/>
    <property type="match status" value="1"/>
</dbReference>
<dbReference type="SUPFAM" id="SSF50891">
    <property type="entry name" value="Cyclophilin-like"/>
    <property type="match status" value="1"/>
</dbReference>
<dbReference type="Pfam" id="PF02682">
    <property type="entry name" value="CT_C_D"/>
    <property type="match status" value="1"/>
</dbReference>
<accession>A0A7X0NKH2</accession>
<keyword evidence="1" id="KW-0547">Nucleotide-binding</keyword>
<dbReference type="SMART" id="SM00796">
    <property type="entry name" value="AHS1"/>
    <property type="match status" value="1"/>
</dbReference>
<dbReference type="GO" id="GO:0005524">
    <property type="term" value="F:ATP binding"/>
    <property type="evidence" value="ECO:0007669"/>
    <property type="project" value="UniProtKB-KW"/>
</dbReference>
<dbReference type="InterPro" id="IPR029000">
    <property type="entry name" value="Cyclophilin-like_dom_sf"/>
</dbReference>
<keyword evidence="2" id="KW-0378">Hydrolase</keyword>
<dbReference type="Proteomes" id="UP000537141">
    <property type="component" value="Unassembled WGS sequence"/>
</dbReference>
<dbReference type="GO" id="GO:0016787">
    <property type="term" value="F:hydrolase activity"/>
    <property type="evidence" value="ECO:0007669"/>
    <property type="project" value="UniProtKB-KW"/>
</dbReference>
<organism evidence="5 6">
    <name type="scientific">Thalassotalea piscium</name>
    <dbReference type="NCBI Taxonomy" id="1230533"/>
    <lineage>
        <taxon>Bacteria</taxon>
        <taxon>Pseudomonadati</taxon>
        <taxon>Pseudomonadota</taxon>
        <taxon>Gammaproteobacteria</taxon>
        <taxon>Alteromonadales</taxon>
        <taxon>Colwelliaceae</taxon>
        <taxon>Thalassotalea</taxon>
    </lineage>
</organism>
<evidence type="ECO:0000259" key="4">
    <source>
        <dbReference type="SMART" id="SM00796"/>
    </source>
</evidence>
<comment type="caution">
    <text evidence="5">The sequence shown here is derived from an EMBL/GenBank/DDBJ whole genome shotgun (WGS) entry which is preliminary data.</text>
</comment>
<dbReference type="InterPro" id="IPR003833">
    <property type="entry name" value="CT_C_D"/>
</dbReference>
<gene>
    <name evidence="5" type="ORF">HNQ55_003587</name>
</gene>
<sequence length="185" mass="20165">MIPAYHSLLIVFDTDKSSFNQCQSLVENLMLNSNQQLYSVNSLSTKTLTLPIYYDESVGPDLARIAKHAKLTVAEVINLHQQGTYYVNAIGFAPGFAYLGEVNSKIAMPRLTSPRLSVPKGAVAIAEQQTAIYPASSPGGWNIIGRCPLTLFDINKEQPMSFSLGDTVTFDSVDKNTFLSLGGEL</sequence>
<evidence type="ECO:0000313" key="6">
    <source>
        <dbReference type="Proteomes" id="UP000537141"/>
    </source>
</evidence>
<evidence type="ECO:0000256" key="3">
    <source>
        <dbReference type="ARBA" id="ARBA00022840"/>
    </source>
</evidence>
<evidence type="ECO:0000256" key="1">
    <source>
        <dbReference type="ARBA" id="ARBA00022741"/>
    </source>
</evidence>
<dbReference type="AlphaFoldDB" id="A0A7X0NKH2"/>
<dbReference type="PANTHER" id="PTHR34698">
    <property type="entry name" value="5-OXOPROLINASE SUBUNIT B"/>
    <property type="match status" value="1"/>
</dbReference>
<name>A0A7X0NKH2_9GAMM</name>
<dbReference type="NCBIfam" id="TIGR00370">
    <property type="entry name" value="5-oxoprolinase subunit PxpB"/>
    <property type="match status" value="1"/>
</dbReference>
<dbReference type="InterPro" id="IPR010016">
    <property type="entry name" value="PxpB"/>
</dbReference>
<proteinExistence type="predicted"/>